<dbReference type="Pfam" id="PF19198">
    <property type="entry name" value="RsaA_NTD"/>
    <property type="match status" value="1"/>
</dbReference>
<reference evidence="1 2" key="1">
    <citation type="submission" date="2017-03" db="EMBL/GenBank/DDBJ databases">
        <title>Lifting the veil on microbial sulfur biogeochemistry in mining wastewaters.</title>
        <authorList>
            <person name="Kantor R.S."/>
            <person name="Colenbrander Nelson T."/>
            <person name="Marshall S."/>
            <person name="Bennett D."/>
            <person name="Apte S."/>
            <person name="Camacho D."/>
            <person name="Thomas B.C."/>
            <person name="Warren L.A."/>
            <person name="Banfield J.F."/>
        </authorList>
    </citation>
    <scope>NUCLEOTIDE SEQUENCE [LARGE SCALE GENOMIC DNA]</scope>
    <source>
        <strain evidence="1">32-67-7</strain>
    </source>
</reference>
<evidence type="ECO:0000313" key="2">
    <source>
        <dbReference type="Proteomes" id="UP000215616"/>
    </source>
</evidence>
<accession>A0A258D805</accession>
<sequence length="230" mass="24004">MLNALYSEMKLLAQLQADVAAGKITQAVFLDKLVSFSADTSALALQAVNFFTGRTPTQAALNELIDSATNTTDLTDFAYAIYNTENKYIEFAVNQAMSGTGAATFKAAYDALGFREAVTKMYDAIIGNSKAAAAGVNISAAIDYIVGQQKYFEAYGHDALGAKAAVAGFLMSKGLEAGVGVYAEAVKAFLGKAYAGTAVYGGDLVGPAKAPMEVALIGQAPDHYDPGMPF</sequence>
<proteinExistence type="predicted"/>
<comment type="caution">
    <text evidence="1">The sequence shown here is derived from an EMBL/GenBank/DDBJ whole genome shotgun (WGS) entry which is preliminary data.</text>
</comment>
<dbReference type="Proteomes" id="UP000215616">
    <property type="component" value="Unassembled WGS sequence"/>
</dbReference>
<organism evidence="1 2">
    <name type="scientific">Caulobacter vibrioides</name>
    <name type="common">Caulobacter crescentus</name>
    <dbReference type="NCBI Taxonomy" id="155892"/>
    <lineage>
        <taxon>Bacteria</taxon>
        <taxon>Pseudomonadati</taxon>
        <taxon>Pseudomonadota</taxon>
        <taxon>Alphaproteobacteria</taxon>
        <taxon>Caulobacterales</taxon>
        <taxon>Caulobacteraceae</taxon>
        <taxon>Caulobacter</taxon>
    </lineage>
</organism>
<dbReference type="EMBL" id="NCDQ01000124">
    <property type="protein sequence ID" value="OYX03734.1"/>
    <property type="molecule type" value="Genomic_DNA"/>
</dbReference>
<protein>
    <submittedName>
        <fullName evidence="1">Uncharacterized protein</fullName>
    </submittedName>
</protein>
<gene>
    <name evidence="1" type="ORF">B7Z12_09150</name>
</gene>
<dbReference type="AlphaFoldDB" id="A0A258D805"/>
<name>A0A258D805_CAUVI</name>
<evidence type="ECO:0000313" key="1">
    <source>
        <dbReference type="EMBL" id="OYX03734.1"/>
    </source>
</evidence>